<dbReference type="EMBL" id="CAEKKB010000005">
    <property type="protein sequence ID" value="CAB4310670.1"/>
    <property type="molecule type" value="Genomic_DNA"/>
</dbReference>
<accession>A0A6J5X9P0</accession>
<gene>
    <name evidence="1" type="ORF">ORAREDHAP_LOCUS32634</name>
</gene>
<proteinExistence type="predicted"/>
<name>A0A6J5X9P0_PRUAR</name>
<evidence type="ECO:0000313" key="2">
    <source>
        <dbReference type="Proteomes" id="UP000507245"/>
    </source>
</evidence>
<organism evidence="1 2">
    <name type="scientific">Prunus armeniaca</name>
    <name type="common">Apricot</name>
    <name type="synonym">Armeniaca vulgaris</name>
    <dbReference type="NCBI Taxonomy" id="36596"/>
    <lineage>
        <taxon>Eukaryota</taxon>
        <taxon>Viridiplantae</taxon>
        <taxon>Streptophyta</taxon>
        <taxon>Embryophyta</taxon>
        <taxon>Tracheophyta</taxon>
        <taxon>Spermatophyta</taxon>
        <taxon>Magnoliopsida</taxon>
        <taxon>eudicotyledons</taxon>
        <taxon>Gunneridae</taxon>
        <taxon>Pentapetalae</taxon>
        <taxon>rosids</taxon>
        <taxon>fabids</taxon>
        <taxon>Rosales</taxon>
        <taxon>Rosaceae</taxon>
        <taxon>Amygdaloideae</taxon>
        <taxon>Amygdaleae</taxon>
        <taxon>Prunus</taxon>
    </lineage>
</organism>
<dbReference type="AlphaFoldDB" id="A0A6J5X9P0"/>
<evidence type="ECO:0000313" key="1">
    <source>
        <dbReference type="EMBL" id="CAB4310670.1"/>
    </source>
</evidence>
<protein>
    <submittedName>
        <fullName evidence="1">Uncharacterized protein</fullName>
    </submittedName>
</protein>
<keyword evidence="2" id="KW-1185">Reference proteome</keyword>
<dbReference type="Proteomes" id="UP000507245">
    <property type="component" value="Unassembled WGS sequence"/>
</dbReference>
<reference evidence="2" key="1">
    <citation type="journal article" date="2020" name="Genome Biol.">
        <title>Gamete binning: chromosome-level and haplotype-resolved genome assembly enabled by high-throughput single-cell sequencing of gamete genomes.</title>
        <authorList>
            <person name="Campoy J.A."/>
            <person name="Sun H."/>
            <person name="Goel M."/>
            <person name="Jiao W.-B."/>
            <person name="Folz-Donahue K."/>
            <person name="Wang N."/>
            <person name="Rubio M."/>
            <person name="Liu C."/>
            <person name="Kukat C."/>
            <person name="Ruiz D."/>
            <person name="Huettel B."/>
            <person name="Schneeberger K."/>
        </authorList>
    </citation>
    <scope>NUCLEOTIDE SEQUENCE [LARGE SCALE GENOMIC DNA]</scope>
    <source>
        <strain evidence="2">cv. Rojo Pasion</strain>
    </source>
</reference>
<sequence>MDQGVTTWNTKYDPGDVWFIKENRGIGLCEHLPHALAFDVLNVQGTRDGKEILDSTTNMEAASKQIKGNSWVQDHIDVAVTEPTSPTVGLDVMNMQGTRDENETLVSLKKAADKQIKGIRVVEVQATDVQLKLLDWMIDFKDNEQGMMVSGSSKLDDAPKLDYMHCTQSSQYVSELMLDDGFN</sequence>